<reference evidence="12 13" key="1">
    <citation type="journal article" date="2015" name="Genome Announc.">
        <title>Expanding the biotechnology potential of lactobacilli through comparative genomics of 213 strains and associated genera.</title>
        <authorList>
            <person name="Sun Z."/>
            <person name="Harris H.M."/>
            <person name="McCann A."/>
            <person name="Guo C."/>
            <person name="Argimon S."/>
            <person name="Zhang W."/>
            <person name="Yang X."/>
            <person name="Jeffery I.B."/>
            <person name="Cooney J.C."/>
            <person name="Kagawa T.F."/>
            <person name="Liu W."/>
            <person name="Song Y."/>
            <person name="Salvetti E."/>
            <person name="Wrobel A."/>
            <person name="Rasinkangas P."/>
            <person name="Parkhill J."/>
            <person name="Rea M.C."/>
            <person name="O'Sullivan O."/>
            <person name="Ritari J."/>
            <person name="Douillard F.P."/>
            <person name="Paul Ross R."/>
            <person name="Yang R."/>
            <person name="Briner A.E."/>
            <person name="Felis G.E."/>
            <person name="de Vos W.M."/>
            <person name="Barrangou R."/>
            <person name="Klaenhammer T.R."/>
            <person name="Caufield P.W."/>
            <person name="Cui Y."/>
            <person name="Zhang H."/>
            <person name="O'Toole P.W."/>
        </authorList>
    </citation>
    <scope>NUCLEOTIDE SEQUENCE [LARGE SCALE GENOMIC DNA]</scope>
    <source>
        <strain evidence="12 13">DSM 20719</strain>
    </source>
</reference>
<dbReference type="EMBL" id="AYZB01000037">
    <property type="protein sequence ID" value="KRM21947.1"/>
    <property type="molecule type" value="Genomic_DNA"/>
</dbReference>
<comment type="cofactor">
    <cofactor evidence="10">
        <name>[4Fe-4S] cluster</name>
        <dbReference type="ChEBI" id="CHEBI:49883"/>
    </cofactor>
    <text evidence="10">Binds 1 [4Fe-4S] cluster. The cluster is coordinated with 3 cysteines and an exchangeable S-adenosyl-L-methionine.</text>
</comment>
<keyword evidence="12" id="KW-0670">Pyruvate</keyword>
<dbReference type="NCBIfam" id="TIGR02493">
    <property type="entry name" value="PFLA"/>
    <property type="match status" value="1"/>
</dbReference>
<evidence type="ECO:0000313" key="12">
    <source>
        <dbReference type="EMBL" id="KRM21947.1"/>
    </source>
</evidence>
<evidence type="ECO:0000256" key="6">
    <source>
        <dbReference type="ARBA" id="ARBA00022723"/>
    </source>
</evidence>
<proteinExistence type="inferred from homology"/>
<dbReference type="PANTHER" id="PTHR30352">
    <property type="entry name" value="PYRUVATE FORMATE-LYASE-ACTIVATING ENZYME"/>
    <property type="match status" value="1"/>
</dbReference>
<dbReference type="PROSITE" id="PS51918">
    <property type="entry name" value="RADICAL_SAM"/>
    <property type="match status" value="1"/>
</dbReference>
<dbReference type="SFLD" id="SFLDS00029">
    <property type="entry name" value="Radical_SAM"/>
    <property type="match status" value="1"/>
</dbReference>
<comment type="subcellular location">
    <subcellularLocation>
        <location evidence="10">Cytoplasm</location>
    </subcellularLocation>
</comment>
<keyword evidence="9 10" id="KW-0411">Iron-sulfur</keyword>
<keyword evidence="10" id="KW-0963">Cytoplasm</keyword>
<dbReference type="PROSITE" id="PS01087">
    <property type="entry name" value="RADICAL_ACTIVATING"/>
    <property type="match status" value="1"/>
</dbReference>
<keyword evidence="7 10" id="KW-0560">Oxidoreductase</keyword>
<dbReference type="GO" id="GO:0005737">
    <property type="term" value="C:cytoplasm"/>
    <property type="evidence" value="ECO:0007669"/>
    <property type="project" value="UniProtKB-SubCell"/>
</dbReference>
<evidence type="ECO:0000256" key="2">
    <source>
        <dbReference type="ARBA" id="ARBA00009777"/>
    </source>
</evidence>
<dbReference type="PANTHER" id="PTHR30352:SF5">
    <property type="entry name" value="PYRUVATE FORMATE-LYASE 1-ACTIVATING ENZYME"/>
    <property type="match status" value="1"/>
</dbReference>
<dbReference type="GO" id="GO:0051539">
    <property type="term" value="F:4 iron, 4 sulfur cluster binding"/>
    <property type="evidence" value="ECO:0007669"/>
    <property type="project" value="UniProtKB-UniRule"/>
</dbReference>
<dbReference type="InterPro" id="IPR012839">
    <property type="entry name" value="Organic_radical_activase"/>
</dbReference>
<evidence type="ECO:0000256" key="10">
    <source>
        <dbReference type="RuleBase" id="RU362053"/>
    </source>
</evidence>
<evidence type="ECO:0000256" key="7">
    <source>
        <dbReference type="ARBA" id="ARBA00023002"/>
    </source>
</evidence>
<dbReference type="Proteomes" id="UP000050823">
    <property type="component" value="Unassembled WGS sequence"/>
</dbReference>
<comment type="caution">
    <text evidence="12">The sequence shown here is derived from an EMBL/GenBank/DDBJ whole genome shotgun (WGS) entry which is preliminary data.</text>
</comment>
<keyword evidence="5 10" id="KW-0949">S-adenosyl-L-methionine</keyword>
<dbReference type="EC" id="1.97.1.4" evidence="10"/>
<dbReference type="SFLD" id="SFLDG01066">
    <property type="entry name" value="organic_radical-activating_enz"/>
    <property type="match status" value="1"/>
</dbReference>
<evidence type="ECO:0000256" key="3">
    <source>
        <dbReference type="ARBA" id="ARBA00021356"/>
    </source>
</evidence>
<evidence type="ECO:0000256" key="9">
    <source>
        <dbReference type="ARBA" id="ARBA00023014"/>
    </source>
</evidence>
<dbReference type="Gene3D" id="3.20.20.70">
    <property type="entry name" value="Aldolase class I"/>
    <property type="match status" value="1"/>
</dbReference>
<dbReference type="InterPro" id="IPR058240">
    <property type="entry name" value="rSAM_sf"/>
</dbReference>
<dbReference type="InterPro" id="IPR007197">
    <property type="entry name" value="rSAM"/>
</dbReference>
<evidence type="ECO:0000256" key="4">
    <source>
        <dbReference type="ARBA" id="ARBA00022485"/>
    </source>
</evidence>
<evidence type="ECO:0000256" key="1">
    <source>
        <dbReference type="ARBA" id="ARBA00003141"/>
    </source>
</evidence>
<organism evidence="12 13">
    <name type="scientific">Latilactobacillus graminis DSM 20719</name>
    <dbReference type="NCBI Taxonomy" id="1423752"/>
    <lineage>
        <taxon>Bacteria</taxon>
        <taxon>Bacillati</taxon>
        <taxon>Bacillota</taxon>
        <taxon>Bacilli</taxon>
        <taxon>Lactobacillales</taxon>
        <taxon>Lactobacillaceae</taxon>
        <taxon>Latilactobacillus</taxon>
    </lineage>
</organism>
<keyword evidence="8 10" id="KW-0408">Iron</keyword>
<comment type="similarity">
    <text evidence="2 10">Belongs to the organic radical-activating enzymes family.</text>
</comment>
<feature type="domain" description="Radical SAM core" evidence="11">
    <location>
        <begin position="38"/>
        <end position="266"/>
    </location>
</feature>
<protein>
    <recommendedName>
        <fullName evidence="3 10">Pyruvate formate-lyase-activating enzyme</fullName>
        <ecNumber evidence="10">1.97.1.4</ecNumber>
    </recommendedName>
</protein>
<comment type="function">
    <text evidence="1 10">Activation of pyruvate formate-lyase under anaerobic conditions by generation of an organic free radical, using S-adenosylmethionine and reduced flavodoxin as cosubstrates to produce 5'-deoxy-adenosine.</text>
</comment>
<dbReference type="CDD" id="cd01335">
    <property type="entry name" value="Radical_SAM"/>
    <property type="match status" value="1"/>
</dbReference>
<dbReference type="InterPro" id="IPR012838">
    <property type="entry name" value="PFL1_activating"/>
</dbReference>
<dbReference type="GO" id="GO:0043365">
    <property type="term" value="F:[formate-C-acetyltransferase]-activating enzyme activity"/>
    <property type="evidence" value="ECO:0007669"/>
    <property type="project" value="UniProtKB-UniRule"/>
</dbReference>
<evidence type="ECO:0000256" key="5">
    <source>
        <dbReference type="ARBA" id="ARBA00022691"/>
    </source>
</evidence>
<dbReference type="InterPro" id="IPR013785">
    <property type="entry name" value="Aldolase_TIM"/>
</dbReference>
<dbReference type="InterPro" id="IPR001989">
    <property type="entry name" value="Radical_activat_CS"/>
</dbReference>
<keyword evidence="6 10" id="KW-0479">Metal-binding</keyword>
<accession>A0AA89KWT9</accession>
<keyword evidence="4 10" id="KW-0004">4Fe-4S</keyword>
<gene>
    <name evidence="12" type="ORF">FC90_GL001099</name>
</gene>
<dbReference type="SUPFAM" id="SSF102114">
    <property type="entry name" value="Radical SAM enzymes"/>
    <property type="match status" value="1"/>
</dbReference>
<name>A0AA89KWT9_9LACO</name>
<dbReference type="RefSeq" id="WP_151886745.1">
    <property type="nucleotide sequence ID" value="NZ_AYZB01000037.1"/>
</dbReference>
<dbReference type="PIRSF" id="PIRSF000371">
    <property type="entry name" value="PFL_act_enz"/>
    <property type="match status" value="1"/>
</dbReference>
<evidence type="ECO:0000256" key="8">
    <source>
        <dbReference type="ARBA" id="ARBA00023004"/>
    </source>
</evidence>
<evidence type="ECO:0000259" key="11">
    <source>
        <dbReference type="PROSITE" id="PS51918"/>
    </source>
</evidence>
<dbReference type="Pfam" id="PF04055">
    <property type="entry name" value="Radical_SAM"/>
    <property type="match status" value="1"/>
</dbReference>
<dbReference type="GO" id="GO:0046872">
    <property type="term" value="F:metal ion binding"/>
    <property type="evidence" value="ECO:0007669"/>
    <property type="project" value="UniProtKB-UniRule"/>
</dbReference>
<sequence>MTIKFTTRLSTENIVSKSSETATTPVGYVHSFETFGSVDGPGIRFVAFLQGCRMRCEFCHNPDTWNIGSGEAYTADELIAKALPYKAFWGKDGGITCSGGESLIQIDFLIDLFKKCQAQGINTCLDTCGQPFTYKEPFFSKFKKLMKYTDLSMVDIKHIDSGEHKRLTGFSNEHILEMIEYMSNHGHHMWIRHVLIPERTDYDTYLTRLGDYVQTLDNVDRVEVLPYHTMGIVKYEKMGIKYPLAGIEPPTHDRIVNAERLLHTADYPKSNANIRKF</sequence>
<evidence type="ECO:0000313" key="13">
    <source>
        <dbReference type="Proteomes" id="UP000050823"/>
    </source>
</evidence>
<comment type="catalytic activity">
    <reaction evidence="10">
        <text>glycyl-[formate C-acetyltransferase] + reduced [flavodoxin] + S-adenosyl-L-methionine = glycin-2-yl radical-[formate C-acetyltransferase] + semiquinone [flavodoxin] + 5'-deoxyadenosine + L-methionine + H(+)</text>
        <dbReference type="Rhea" id="RHEA:19225"/>
        <dbReference type="Rhea" id="RHEA-COMP:10622"/>
        <dbReference type="Rhea" id="RHEA-COMP:12190"/>
        <dbReference type="Rhea" id="RHEA-COMP:12191"/>
        <dbReference type="Rhea" id="RHEA-COMP:14480"/>
        <dbReference type="ChEBI" id="CHEBI:15378"/>
        <dbReference type="ChEBI" id="CHEBI:17319"/>
        <dbReference type="ChEBI" id="CHEBI:29947"/>
        <dbReference type="ChEBI" id="CHEBI:32722"/>
        <dbReference type="ChEBI" id="CHEBI:57618"/>
        <dbReference type="ChEBI" id="CHEBI:57844"/>
        <dbReference type="ChEBI" id="CHEBI:59789"/>
        <dbReference type="ChEBI" id="CHEBI:140311"/>
        <dbReference type="EC" id="1.97.1.4"/>
    </reaction>
</comment>
<dbReference type="AlphaFoldDB" id="A0AA89KWT9"/>
<dbReference type="InterPro" id="IPR034457">
    <property type="entry name" value="Organic_radical-activating"/>
</dbReference>